<protein>
    <submittedName>
        <fullName evidence="1">DNA gyrase subunit A</fullName>
    </submittedName>
</protein>
<reference evidence="1" key="1">
    <citation type="submission" date="2013-08" db="EMBL/GenBank/DDBJ databases">
        <authorList>
            <person name="Mendez C."/>
            <person name="Richter M."/>
            <person name="Ferrer M."/>
            <person name="Sanchez J."/>
        </authorList>
    </citation>
    <scope>NUCLEOTIDE SEQUENCE</scope>
</reference>
<dbReference type="GO" id="GO:0009330">
    <property type="term" value="C:DNA topoisomerase type II (double strand cut, ATP-hydrolyzing) complex"/>
    <property type="evidence" value="ECO:0007669"/>
    <property type="project" value="TreeGrafter"/>
</dbReference>
<dbReference type="Gene3D" id="2.120.10.90">
    <property type="entry name" value="DNA gyrase/topoisomerase IV, subunit A, C-terminal"/>
    <property type="match status" value="1"/>
</dbReference>
<feature type="non-terminal residue" evidence="1">
    <location>
        <position position="146"/>
    </location>
</feature>
<dbReference type="PANTHER" id="PTHR43493">
    <property type="entry name" value="DNA GYRASE/TOPOISOMERASE SUBUNIT A"/>
    <property type="match status" value="1"/>
</dbReference>
<dbReference type="EMBL" id="AUZX01012310">
    <property type="protein sequence ID" value="EQD39710.1"/>
    <property type="molecule type" value="Genomic_DNA"/>
</dbReference>
<organism evidence="1">
    <name type="scientific">mine drainage metagenome</name>
    <dbReference type="NCBI Taxonomy" id="410659"/>
    <lineage>
        <taxon>unclassified sequences</taxon>
        <taxon>metagenomes</taxon>
        <taxon>ecological metagenomes</taxon>
    </lineage>
</organism>
<accession>T1ACX5</accession>
<dbReference type="GO" id="GO:0005524">
    <property type="term" value="F:ATP binding"/>
    <property type="evidence" value="ECO:0007669"/>
    <property type="project" value="InterPro"/>
</dbReference>
<dbReference type="InterPro" id="IPR050220">
    <property type="entry name" value="Type_II_DNA_Topoisomerases"/>
</dbReference>
<dbReference type="Pfam" id="PF03989">
    <property type="entry name" value="DNA_gyraseA_C"/>
    <property type="match status" value="3"/>
</dbReference>
<name>T1ACX5_9ZZZZ</name>
<evidence type="ECO:0000313" key="1">
    <source>
        <dbReference type="EMBL" id="EQD39710.1"/>
    </source>
</evidence>
<dbReference type="AlphaFoldDB" id="T1ACX5"/>
<dbReference type="InterPro" id="IPR035516">
    <property type="entry name" value="Gyrase/topoIV_suA_C"/>
</dbReference>
<reference evidence="1" key="2">
    <citation type="journal article" date="2014" name="ISME J.">
        <title>Microbial stratification in low pH oxic and suboxic macroscopic growths along an acid mine drainage.</title>
        <authorList>
            <person name="Mendez-Garcia C."/>
            <person name="Mesa V."/>
            <person name="Sprenger R.R."/>
            <person name="Richter M."/>
            <person name="Diez M.S."/>
            <person name="Solano J."/>
            <person name="Bargiela R."/>
            <person name="Golyshina O.V."/>
            <person name="Manteca A."/>
            <person name="Ramos J.L."/>
            <person name="Gallego J.R."/>
            <person name="Llorente I."/>
            <person name="Martins Dos Santos V.A."/>
            <person name="Jensen O.N."/>
            <person name="Pelaez A.I."/>
            <person name="Sanchez J."/>
            <person name="Ferrer M."/>
        </authorList>
    </citation>
    <scope>NUCLEOTIDE SEQUENCE</scope>
</reference>
<dbReference type="SUPFAM" id="SSF101904">
    <property type="entry name" value="GyrA/ParC C-terminal domain-like"/>
    <property type="match status" value="1"/>
</dbReference>
<sequence>RRTRIVPGFSARTLADLIPDMDVVVLVTRAGYVKRMPLDQYRRQRRGGRGLGQIETKEEDYVIRTFVTRTHDDVLFFTNLGRVYRLKAYELPEGSRQSKGKAVVNLLARLKDGERVQTLLPIHDLAGAGSLFFATRRGLVKRTALG</sequence>
<dbReference type="GO" id="GO:0003677">
    <property type="term" value="F:DNA binding"/>
    <property type="evidence" value="ECO:0007669"/>
    <property type="project" value="InterPro"/>
</dbReference>
<feature type="non-terminal residue" evidence="1">
    <location>
        <position position="1"/>
    </location>
</feature>
<gene>
    <name evidence="1" type="ORF">B1A_16754</name>
</gene>
<dbReference type="InterPro" id="IPR006691">
    <property type="entry name" value="GyrA/parC_rep"/>
</dbReference>
<comment type="caution">
    <text evidence="1">The sequence shown here is derived from an EMBL/GenBank/DDBJ whole genome shotgun (WGS) entry which is preliminary data.</text>
</comment>
<dbReference type="GO" id="GO:0006265">
    <property type="term" value="P:DNA topological change"/>
    <property type="evidence" value="ECO:0007669"/>
    <property type="project" value="InterPro"/>
</dbReference>
<dbReference type="GO" id="GO:0003918">
    <property type="term" value="F:DNA topoisomerase type II (double strand cut, ATP-hydrolyzing) activity"/>
    <property type="evidence" value="ECO:0007669"/>
    <property type="project" value="TreeGrafter"/>
</dbReference>
<proteinExistence type="predicted"/>
<dbReference type="PANTHER" id="PTHR43493:SF5">
    <property type="entry name" value="DNA GYRASE SUBUNIT A, CHLOROPLASTIC_MITOCHONDRIAL"/>
    <property type="match status" value="1"/>
</dbReference>
<dbReference type="GO" id="GO:0005737">
    <property type="term" value="C:cytoplasm"/>
    <property type="evidence" value="ECO:0007669"/>
    <property type="project" value="TreeGrafter"/>
</dbReference>